<feature type="compositionally biased region" description="Polar residues" evidence="1">
    <location>
        <begin position="140"/>
        <end position="158"/>
    </location>
</feature>
<dbReference type="Pfam" id="PF14223">
    <property type="entry name" value="Retrotran_gag_2"/>
    <property type="match status" value="1"/>
</dbReference>
<accession>A0A5J5A4Q4</accession>
<evidence type="ECO:0000313" key="3">
    <source>
        <dbReference type="Proteomes" id="UP000325577"/>
    </source>
</evidence>
<dbReference type="PANTHER" id="PTHR47481:SF22">
    <property type="entry name" value="RETROTRANSPOSON GAG DOMAIN-CONTAINING PROTEIN"/>
    <property type="match status" value="1"/>
</dbReference>
<keyword evidence="3" id="KW-1185">Reference proteome</keyword>
<feature type="region of interest" description="Disordered" evidence="1">
    <location>
        <begin position="140"/>
        <end position="162"/>
    </location>
</feature>
<dbReference type="Proteomes" id="UP000325577">
    <property type="component" value="Linkage Group LG3"/>
</dbReference>
<evidence type="ECO:0000313" key="2">
    <source>
        <dbReference type="EMBL" id="KAA8525359.1"/>
    </source>
</evidence>
<dbReference type="PANTHER" id="PTHR47481">
    <property type="match status" value="1"/>
</dbReference>
<evidence type="ECO:0000256" key="1">
    <source>
        <dbReference type="SAM" id="MobiDB-lite"/>
    </source>
</evidence>
<organism evidence="2 3">
    <name type="scientific">Nyssa sinensis</name>
    <dbReference type="NCBI Taxonomy" id="561372"/>
    <lineage>
        <taxon>Eukaryota</taxon>
        <taxon>Viridiplantae</taxon>
        <taxon>Streptophyta</taxon>
        <taxon>Embryophyta</taxon>
        <taxon>Tracheophyta</taxon>
        <taxon>Spermatophyta</taxon>
        <taxon>Magnoliopsida</taxon>
        <taxon>eudicotyledons</taxon>
        <taxon>Gunneridae</taxon>
        <taxon>Pentapetalae</taxon>
        <taxon>asterids</taxon>
        <taxon>Cornales</taxon>
        <taxon>Nyssaceae</taxon>
        <taxon>Nyssa</taxon>
    </lineage>
</organism>
<gene>
    <name evidence="2" type="ORF">F0562_007223</name>
</gene>
<dbReference type="EMBL" id="CM018046">
    <property type="protein sequence ID" value="KAA8525359.1"/>
    <property type="molecule type" value="Genomic_DNA"/>
</dbReference>
<dbReference type="OrthoDB" id="1752352at2759"/>
<dbReference type="AlphaFoldDB" id="A0A5J5A4Q4"/>
<sequence>MMNSPVDIEDLTIKILNGLDADYKKLANAIQARETAISFKELHEKLLNREAHLAATKGNQLTLPVTANAAANDGVDSHGGLPGMVPSTVAEGASVPSYPLSVPLPPPLVDVTLPTSPHTPIYRDPSPSPLFLPQTTSHAISPVTSSSNEPQQPLSRSDSPALPFPTSLHPMVAYASLSRNIFWISLPSTTWKIPNPFRRC</sequence>
<proteinExistence type="predicted"/>
<name>A0A5J5A4Q4_9ASTE</name>
<reference evidence="2 3" key="1">
    <citation type="submission" date="2019-09" db="EMBL/GenBank/DDBJ databases">
        <title>A chromosome-level genome assembly of the Chinese tupelo Nyssa sinensis.</title>
        <authorList>
            <person name="Yang X."/>
            <person name="Kang M."/>
            <person name="Yang Y."/>
            <person name="Xiong H."/>
            <person name="Wang M."/>
            <person name="Zhang Z."/>
            <person name="Wang Z."/>
            <person name="Wu H."/>
            <person name="Ma T."/>
            <person name="Liu J."/>
            <person name="Xi Z."/>
        </authorList>
    </citation>
    <scope>NUCLEOTIDE SEQUENCE [LARGE SCALE GENOMIC DNA]</scope>
    <source>
        <strain evidence="2">J267</strain>
        <tissue evidence="2">Leaf</tissue>
    </source>
</reference>
<protein>
    <submittedName>
        <fullName evidence="2">Uncharacterized protein</fullName>
    </submittedName>
</protein>